<keyword evidence="4 7" id="KW-0812">Transmembrane</keyword>
<dbReference type="CDD" id="cd17321">
    <property type="entry name" value="MFS_MMR_MDR_like"/>
    <property type="match status" value="1"/>
</dbReference>
<accession>A0A512NME7</accession>
<dbReference type="SUPFAM" id="SSF103473">
    <property type="entry name" value="MFS general substrate transporter"/>
    <property type="match status" value="1"/>
</dbReference>
<evidence type="ECO:0000256" key="7">
    <source>
        <dbReference type="SAM" id="Phobius"/>
    </source>
</evidence>
<feature type="transmembrane region" description="Helical" evidence="7">
    <location>
        <begin position="52"/>
        <end position="71"/>
    </location>
</feature>
<dbReference type="Gene3D" id="1.20.1250.20">
    <property type="entry name" value="MFS general substrate transporter like domains"/>
    <property type="match status" value="1"/>
</dbReference>
<feature type="transmembrane region" description="Helical" evidence="7">
    <location>
        <begin position="239"/>
        <end position="261"/>
    </location>
</feature>
<protein>
    <submittedName>
        <fullName evidence="9">MFS transporter</fullName>
    </submittedName>
</protein>
<evidence type="ECO:0000313" key="9">
    <source>
        <dbReference type="EMBL" id="GEP60125.1"/>
    </source>
</evidence>
<dbReference type="InterPro" id="IPR011701">
    <property type="entry name" value="MFS"/>
</dbReference>
<keyword evidence="5 7" id="KW-1133">Transmembrane helix</keyword>
<gene>
    <name evidence="9" type="ORF">RSO01_72910</name>
</gene>
<evidence type="ECO:0000256" key="3">
    <source>
        <dbReference type="ARBA" id="ARBA00022475"/>
    </source>
</evidence>
<evidence type="ECO:0000256" key="6">
    <source>
        <dbReference type="ARBA" id="ARBA00023136"/>
    </source>
</evidence>
<feature type="transmembrane region" description="Helical" evidence="7">
    <location>
        <begin position="197"/>
        <end position="219"/>
    </location>
</feature>
<comment type="caution">
    <text evidence="9">The sequence shown here is derived from an EMBL/GenBank/DDBJ whole genome shotgun (WGS) entry which is preliminary data.</text>
</comment>
<evidence type="ECO:0000256" key="1">
    <source>
        <dbReference type="ARBA" id="ARBA00004651"/>
    </source>
</evidence>
<organism evidence="9 10">
    <name type="scientific">Reyranella soli</name>
    <dbReference type="NCBI Taxonomy" id="1230389"/>
    <lineage>
        <taxon>Bacteria</taxon>
        <taxon>Pseudomonadati</taxon>
        <taxon>Pseudomonadota</taxon>
        <taxon>Alphaproteobacteria</taxon>
        <taxon>Hyphomicrobiales</taxon>
        <taxon>Reyranellaceae</taxon>
        <taxon>Reyranella</taxon>
    </lineage>
</organism>
<feature type="transmembrane region" description="Helical" evidence="7">
    <location>
        <begin position="77"/>
        <end position="98"/>
    </location>
</feature>
<dbReference type="PROSITE" id="PS50850">
    <property type="entry name" value="MFS"/>
    <property type="match status" value="1"/>
</dbReference>
<keyword evidence="3" id="KW-1003">Cell membrane</keyword>
<keyword evidence="2" id="KW-0813">Transport</keyword>
<feature type="transmembrane region" description="Helical" evidence="7">
    <location>
        <begin position="23"/>
        <end position="40"/>
    </location>
</feature>
<dbReference type="PANTHER" id="PTHR42718">
    <property type="entry name" value="MAJOR FACILITATOR SUPERFAMILY MULTIDRUG TRANSPORTER MFSC"/>
    <property type="match status" value="1"/>
</dbReference>
<evidence type="ECO:0000256" key="2">
    <source>
        <dbReference type="ARBA" id="ARBA00022448"/>
    </source>
</evidence>
<dbReference type="Pfam" id="PF07690">
    <property type="entry name" value="MFS_1"/>
    <property type="match status" value="1"/>
</dbReference>
<feature type="transmembrane region" description="Helical" evidence="7">
    <location>
        <begin position="330"/>
        <end position="354"/>
    </location>
</feature>
<dbReference type="Proteomes" id="UP000321058">
    <property type="component" value="Unassembled WGS sequence"/>
</dbReference>
<name>A0A512NME7_9HYPH</name>
<dbReference type="InterPro" id="IPR036259">
    <property type="entry name" value="MFS_trans_sf"/>
</dbReference>
<dbReference type="GO" id="GO:0022857">
    <property type="term" value="F:transmembrane transporter activity"/>
    <property type="evidence" value="ECO:0007669"/>
    <property type="project" value="InterPro"/>
</dbReference>
<feature type="transmembrane region" description="Helical" evidence="7">
    <location>
        <begin position="273"/>
        <end position="298"/>
    </location>
</feature>
<evidence type="ECO:0000313" key="10">
    <source>
        <dbReference type="Proteomes" id="UP000321058"/>
    </source>
</evidence>
<feature type="domain" description="Major facilitator superfamily (MFS) profile" evidence="8">
    <location>
        <begin position="1"/>
        <end position="468"/>
    </location>
</feature>
<feature type="transmembrane region" description="Helical" evidence="7">
    <location>
        <begin position="136"/>
        <end position="160"/>
    </location>
</feature>
<dbReference type="AlphaFoldDB" id="A0A512NME7"/>
<dbReference type="InterPro" id="IPR020846">
    <property type="entry name" value="MFS_dom"/>
</dbReference>
<proteinExistence type="predicted"/>
<feature type="transmembrane region" description="Helical" evidence="7">
    <location>
        <begin position="375"/>
        <end position="398"/>
    </location>
</feature>
<feature type="transmembrane region" description="Helical" evidence="7">
    <location>
        <begin position="172"/>
        <end position="191"/>
    </location>
</feature>
<keyword evidence="10" id="KW-1185">Reference proteome</keyword>
<dbReference type="PANTHER" id="PTHR42718:SF47">
    <property type="entry name" value="METHYL VIOLOGEN RESISTANCE PROTEIN SMVA"/>
    <property type="match status" value="1"/>
</dbReference>
<evidence type="ECO:0000256" key="5">
    <source>
        <dbReference type="ARBA" id="ARBA00022989"/>
    </source>
</evidence>
<keyword evidence="6 7" id="KW-0472">Membrane</keyword>
<feature type="transmembrane region" description="Helical" evidence="7">
    <location>
        <begin position="305"/>
        <end position="324"/>
    </location>
</feature>
<feature type="transmembrane region" description="Helical" evidence="7">
    <location>
        <begin position="440"/>
        <end position="461"/>
    </location>
</feature>
<reference evidence="9 10" key="1">
    <citation type="submission" date="2019-07" db="EMBL/GenBank/DDBJ databases">
        <title>Whole genome shotgun sequence of Reyranella soli NBRC 108950.</title>
        <authorList>
            <person name="Hosoyama A."/>
            <person name="Uohara A."/>
            <person name="Ohji S."/>
            <person name="Ichikawa N."/>
        </authorList>
    </citation>
    <scope>NUCLEOTIDE SEQUENCE [LARGE SCALE GENOMIC DNA]</scope>
    <source>
        <strain evidence="9 10">NBRC 108950</strain>
    </source>
</reference>
<dbReference type="PRINTS" id="PR01036">
    <property type="entry name" value="TCRTETB"/>
</dbReference>
<dbReference type="GO" id="GO:0005886">
    <property type="term" value="C:plasma membrane"/>
    <property type="evidence" value="ECO:0007669"/>
    <property type="project" value="UniProtKB-SubCell"/>
</dbReference>
<sequence>MTVLHTALPTLTRDLGASTSQKLWIINTYSLVVAGLLPGCGTLGDKVGHKRMLVVGLCLFGLASLAAAFSPSPVALIGARALLAVGAASMMPATLSIIRLTFSDEKECSLAIGVWSAIASGGSAVGPLIGGVLLEYFWWGSVFLINVPVVVSALVAALTLIPSDAGRSETSWDLPGSLLILIGLIGLAYAIEGIAQAASLPAAAAAAVLGTGALAWFAWRQRASVTPLIDFSLFRDRGFTIAVLTALASAFCIIGIALLLSQRLQLVLGLSPLQAALFMLPSSAMAFVGGPLAGWLIPRYGADRVLTAALVIGGCGLAGLFFSAHAGAAPQLICLAAFGLGVGASIAGASHAIMSHASAERAGMAASIEEVSIELGGAIGVTVLGSVLAGVYALALVLPAQGNFPPAARNGIDQALVVAQTLPADVARPFILSVHQAFDAAYFTALAIAAALLFVLAVVGWRTRAAARAT</sequence>
<dbReference type="EMBL" id="BKAJ01000151">
    <property type="protein sequence ID" value="GEP60125.1"/>
    <property type="molecule type" value="Genomic_DNA"/>
</dbReference>
<evidence type="ECO:0000259" key="8">
    <source>
        <dbReference type="PROSITE" id="PS50850"/>
    </source>
</evidence>
<dbReference type="Gene3D" id="1.20.1720.10">
    <property type="entry name" value="Multidrug resistance protein D"/>
    <property type="match status" value="1"/>
</dbReference>
<comment type="subcellular location">
    <subcellularLocation>
        <location evidence="1">Cell membrane</location>
        <topology evidence="1">Multi-pass membrane protein</topology>
    </subcellularLocation>
</comment>
<feature type="transmembrane region" description="Helical" evidence="7">
    <location>
        <begin position="110"/>
        <end position="130"/>
    </location>
</feature>
<evidence type="ECO:0000256" key="4">
    <source>
        <dbReference type="ARBA" id="ARBA00022692"/>
    </source>
</evidence>